<organism evidence="1 2">
    <name type="scientific">Naganishia cerealis</name>
    <dbReference type="NCBI Taxonomy" id="610337"/>
    <lineage>
        <taxon>Eukaryota</taxon>
        <taxon>Fungi</taxon>
        <taxon>Dikarya</taxon>
        <taxon>Basidiomycota</taxon>
        <taxon>Agaricomycotina</taxon>
        <taxon>Tremellomycetes</taxon>
        <taxon>Filobasidiales</taxon>
        <taxon>Filobasidiaceae</taxon>
        <taxon>Naganishia</taxon>
    </lineage>
</organism>
<gene>
    <name evidence="1" type="ORF">QFC19_002326</name>
</gene>
<keyword evidence="2" id="KW-1185">Reference proteome</keyword>
<accession>A0ACC2WA32</accession>
<reference evidence="1" key="1">
    <citation type="submission" date="2023-04" db="EMBL/GenBank/DDBJ databases">
        <title>Draft Genome sequencing of Naganishia species isolated from polar environments using Oxford Nanopore Technology.</title>
        <authorList>
            <person name="Leo P."/>
            <person name="Venkateswaran K."/>
        </authorList>
    </citation>
    <scope>NUCLEOTIDE SEQUENCE</scope>
    <source>
        <strain evidence="1">MNA-CCFEE 5261</strain>
    </source>
</reference>
<proteinExistence type="predicted"/>
<evidence type="ECO:0000313" key="1">
    <source>
        <dbReference type="EMBL" id="KAJ9108609.1"/>
    </source>
</evidence>
<protein>
    <submittedName>
        <fullName evidence="1">Uncharacterized protein</fullName>
    </submittedName>
</protein>
<comment type="caution">
    <text evidence="1">The sequence shown here is derived from an EMBL/GenBank/DDBJ whole genome shotgun (WGS) entry which is preliminary data.</text>
</comment>
<sequence>MASPHPERDAAIDQLCAITATETPMGRRSIEQVLRSTEWNVEECPDGYLPDFWRQGGDEDAPKGTYKEFLDHLKAERKVGCVVLCCSDHEDDLEFKRNVLTNEEFVKCLRENDILIWGADVREREGYQVSQTLQATTYPAISFFSLMPVTPSSSSGSSSSTSSNSKFTILTTVQGSPSTTTSTPSLIQLITTTIVPRTRPFLNRLRRERHALEEARRVREEQDRALAETERRDRDKILAIRRANEARARMEREEALRVAEAREIEQREREQREKDLVDIREWRRYAKRYLLRQEPGLEQVKAKQAIRVQIRLPHGAPAVRAFPVHMDTAREVYIWAETLLLDGDGDEDTEARLPAGFSATEYPAAGRGQPHLELFTAYPRKHVSLDAQGWRTVVDAGGSLVMERAPWEQPGGDDSEEEEEG</sequence>
<dbReference type="EMBL" id="JASBWR010000019">
    <property type="protein sequence ID" value="KAJ9108609.1"/>
    <property type="molecule type" value="Genomic_DNA"/>
</dbReference>
<evidence type="ECO:0000313" key="2">
    <source>
        <dbReference type="Proteomes" id="UP001241377"/>
    </source>
</evidence>
<name>A0ACC2WA32_9TREE</name>
<dbReference type="Proteomes" id="UP001241377">
    <property type="component" value="Unassembled WGS sequence"/>
</dbReference>